<organism evidence="3 4">
    <name type="scientific">Blautia caecimuris</name>
    <dbReference type="NCBI Taxonomy" id="1796615"/>
    <lineage>
        <taxon>Bacteria</taxon>
        <taxon>Bacillati</taxon>
        <taxon>Bacillota</taxon>
        <taxon>Clostridia</taxon>
        <taxon>Lachnospirales</taxon>
        <taxon>Lachnospiraceae</taxon>
        <taxon>Blautia</taxon>
    </lineage>
</organism>
<feature type="transmembrane region" description="Helical" evidence="2">
    <location>
        <begin position="200"/>
        <end position="220"/>
    </location>
</feature>
<keyword evidence="2" id="KW-0812">Transmembrane</keyword>
<feature type="transmembrane region" description="Helical" evidence="2">
    <location>
        <begin position="226"/>
        <end position="243"/>
    </location>
</feature>
<keyword evidence="2" id="KW-1133">Transmembrane helix</keyword>
<accession>A0ABV2M346</accession>
<gene>
    <name evidence="3" type="ORF">ABID24_002148</name>
</gene>
<evidence type="ECO:0000313" key="4">
    <source>
        <dbReference type="Proteomes" id="UP001549106"/>
    </source>
</evidence>
<evidence type="ECO:0000313" key="3">
    <source>
        <dbReference type="EMBL" id="MET3750895.1"/>
    </source>
</evidence>
<dbReference type="RefSeq" id="WP_147599905.1">
    <property type="nucleotide sequence ID" value="NZ_BAABXP010000002.1"/>
</dbReference>
<reference evidence="3 4" key="1">
    <citation type="submission" date="2024-06" db="EMBL/GenBank/DDBJ databases">
        <title>Genomic Encyclopedia of Type Strains, Phase IV (KMG-IV): sequencing the most valuable type-strain genomes for metagenomic binning, comparative biology and taxonomic classification.</title>
        <authorList>
            <person name="Goeker M."/>
        </authorList>
    </citation>
    <scope>NUCLEOTIDE SEQUENCE [LARGE SCALE GENOMIC DNA]</scope>
    <source>
        <strain evidence="3 4">DSM 29492</strain>
    </source>
</reference>
<keyword evidence="4" id="KW-1185">Reference proteome</keyword>
<evidence type="ECO:0000256" key="2">
    <source>
        <dbReference type="SAM" id="Phobius"/>
    </source>
</evidence>
<name>A0ABV2M346_9FIRM</name>
<proteinExistence type="predicted"/>
<keyword evidence="2" id="KW-0472">Membrane</keyword>
<dbReference type="EMBL" id="JBEPMJ010000015">
    <property type="protein sequence ID" value="MET3750895.1"/>
    <property type="molecule type" value="Genomic_DNA"/>
</dbReference>
<feature type="transmembrane region" description="Helical" evidence="2">
    <location>
        <begin position="271"/>
        <end position="290"/>
    </location>
</feature>
<comment type="caution">
    <text evidence="3">The sequence shown here is derived from an EMBL/GenBank/DDBJ whole genome shotgun (WGS) entry which is preliminary data.</text>
</comment>
<dbReference type="Proteomes" id="UP001549106">
    <property type="component" value="Unassembled WGS sequence"/>
</dbReference>
<evidence type="ECO:0000256" key="1">
    <source>
        <dbReference type="SAM" id="MobiDB-lite"/>
    </source>
</evidence>
<feature type="region of interest" description="Disordered" evidence="1">
    <location>
        <begin position="23"/>
        <end position="52"/>
    </location>
</feature>
<protein>
    <submittedName>
        <fullName evidence="3">Uncharacterized protein</fullName>
    </submittedName>
</protein>
<sequence>MAKFCSQCGRPLKEGEVCDCKKEGAASGAEQRQPEQEDAFRQSQWDNSYRREKQSSEGIISFLNTTSRSLGNALDKIYNFMTPTDRPGRISNLVPVRKLLGFSKEDRIAQVGDCYERGMKIVPDLIQPCGQEIPVRQYDLCTTRSLLKGMWQEGRLQVTNKRVLFRLSGRNWSGRAQKSIEFTLDDVVGMEIRNGSRLSFVAMLLNLVIVAIFYYFGLFIADSSPSLELVLGLLISGSFLLLLRKHYYAKAIALAFTLPGAAYMARDGLGSIVMVLVMLLFVIHYILACIRPNFSFKIMTKSGFASPIKEDGTGTALSSMFHYFVDRGLEVLPGRDAEKAMDEVGTMIMDIQKFGDAGVQKWKENC</sequence>